<dbReference type="PANTHER" id="PTHR39206">
    <property type="entry name" value="SLL8004 PROTEIN"/>
    <property type="match status" value="1"/>
</dbReference>
<evidence type="ECO:0000256" key="1">
    <source>
        <dbReference type="ARBA" id="ARBA00022741"/>
    </source>
</evidence>
<gene>
    <name evidence="4" type="ORF">H8K55_16340</name>
</gene>
<dbReference type="Pfam" id="PF06414">
    <property type="entry name" value="Zeta_toxin"/>
    <property type="match status" value="1"/>
</dbReference>
<dbReference type="PANTHER" id="PTHR39206:SF1">
    <property type="entry name" value="SLL8004 PROTEIN"/>
    <property type="match status" value="1"/>
</dbReference>
<evidence type="ECO:0000256" key="2">
    <source>
        <dbReference type="ARBA" id="ARBA00022840"/>
    </source>
</evidence>
<accession>A0ABR6YF54</accession>
<dbReference type="InterPro" id="IPR027417">
    <property type="entry name" value="P-loop_NTPase"/>
</dbReference>
<keyword evidence="1" id="KW-0547">Nucleotide-binding</keyword>
<evidence type="ECO:0000259" key="3">
    <source>
        <dbReference type="Pfam" id="PF06414"/>
    </source>
</evidence>
<organism evidence="4 5">
    <name type="scientific">Undibacterium flavidum</name>
    <dbReference type="NCBI Taxonomy" id="2762297"/>
    <lineage>
        <taxon>Bacteria</taxon>
        <taxon>Pseudomonadati</taxon>
        <taxon>Pseudomonadota</taxon>
        <taxon>Betaproteobacteria</taxon>
        <taxon>Burkholderiales</taxon>
        <taxon>Oxalobacteraceae</taxon>
        <taxon>Undibacterium</taxon>
    </lineage>
</organism>
<evidence type="ECO:0000313" key="5">
    <source>
        <dbReference type="Proteomes" id="UP000624279"/>
    </source>
</evidence>
<comment type="caution">
    <text evidence="4">The sequence shown here is derived from an EMBL/GenBank/DDBJ whole genome shotgun (WGS) entry which is preliminary data.</text>
</comment>
<dbReference type="Gene3D" id="3.40.50.300">
    <property type="entry name" value="P-loop containing nucleotide triphosphate hydrolases"/>
    <property type="match status" value="1"/>
</dbReference>
<evidence type="ECO:0000313" key="4">
    <source>
        <dbReference type="EMBL" id="MBC3875157.1"/>
    </source>
</evidence>
<protein>
    <submittedName>
        <fullName evidence="4">Zeta toxin family protein</fullName>
    </submittedName>
</protein>
<name>A0ABR6YF54_9BURK</name>
<dbReference type="InterPro" id="IPR010488">
    <property type="entry name" value="Zeta_toxin_domain"/>
</dbReference>
<sequence length="309" mass="34601">MMISTSLAPQDSPYVVVFAGPNGSGKTSLIDEVKKTGLAALGGIFPIPTHFINPDQVAKDLTGDYASQEDHDRAAQNTAIQMRLTAIENHQTFAFETVMSHTSRINELVSLKNQGYHVLLVFITTDDPEKNVLRVIDRYQSKTTTGHFVAPDKVRERYQRTLALLPKAVEIADAAFVYDNSVDYEKASLQALIDPTTFSLNDQAKPWVNEKLVARLQSRELQLHNIAFDEDVPLSQYDADVLKGDYTGSILLITEDYIVQMDSVTGRKVLHDRLILDTSADSVHIYRIDENLRIVYTVDSAPSIYILDR</sequence>
<feature type="domain" description="Zeta toxin" evidence="3">
    <location>
        <begin position="8"/>
        <end position="164"/>
    </location>
</feature>
<keyword evidence="2" id="KW-0067">ATP-binding</keyword>
<reference evidence="4 5" key="1">
    <citation type="submission" date="2020-08" db="EMBL/GenBank/DDBJ databases">
        <title>Novel species isolated from subtropical streams in China.</title>
        <authorList>
            <person name="Lu H."/>
        </authorList>
    </citation>
    <scope>NUCLEOTIDE SEQUENCE [LARGE SCALE GENOMIC DNA]</scope>
    <source>
        <strain evidence="4 5">LX15W</strain>
    </source>
</reference>
<dbReference type="Proteomes" id="UP000624279">
    <property type="component" value="Unassembled WGS sequence"/>
</dbReference>
<dbReference type="EMBL" id="JACOGA010000016">
    <property type="protein sequence ID" value="MBC3875157.1"/>
    <property type="molecule type" value="Genomic_DNA"/>
</dbReference>
<keyword evidence="5" id="KW-1185">Reference proteome</keyword>
<dbReference type="SUPFAM" id="SSF52540">
    <property type="entry name" value="P-loop containing nucleoside triphosphate hydrolases"/>
    <property type="match status" value="1"/>
</dbReference>
<proteinExistence type="predicted"/>